<dbReference type="AlphaFoldDB" id="A0AAD9V8H8"/>
<accession>A0AAD9V8H8</accession>
<reference evidence="1" key="1">
    <citation type="journal article" date="2023" name="G3 (Bethesda)">
        <title>Whole genome assembly and annotation of the endangered Caribbean coral Acropora cervicornis.</title>
        <authorList>
            <person name="Selwyn J.D."/>
            <person name="Vollmer S.V."/>
        </authorList>
    </citation>
    <scope>NUCLEOTIDE SEQUENCE</scope>
    <source>
        <strain evidence="1">K2</strain>
    </source>
</reference>
<keyword evidence="2" id="KW-1185">Reference proteome</keyword>
<comment type="caution">
    <text evidence="1">The sequence shown here is derived from an EMBL/GenBank/DDBJ whole genome shotgun (WGS) entry which is preliminary data.</text>
</comment>
<proteinExistence type="predicted"/>
<dbReference type="EMBL" id="JARQWQ010000022">
    <property type="protein sequence ID" value="KAK2564680.1"/>
    <property type="molecule type" value="Genomic_DNA"/>
</dbReference>
<organism evidence="1 2">
    <name type="scientific">Acropora cervicornis</name>
    <name type="common">Staghorn coral</name>
    <dbReference type="NCBI Taxonomy" id="6130"/>
    <lineage>
        <taxon>Eukaryota</taxon>
        <taxon>Metazoa</taxon>
        <taxon>Cnidaria</taxon>
        <taxon>Anthozoa</taxon>
        <taxon>Hexacorallia</taxon>
        <taxon>Scleractinia</taxon>
        <taxon>Astrocoeniina</taxon>
        <taxon>Acroporidae</taxon>
        <taxon>Acropora</taxon>
    </lineage>
</organism>
<evidence type="ECO:0000313" key="2">
    <source>
        <dbReference type="Proteomes" id="UP001249851"/>
    </source>
</evidence>
<dbReference type="Proteomes" id="UP001249851">
    <property type="component" value="Unassembled WGS sequence"/>
</dbReference>
<reference evidence="1" key="2">
    <citation type="journal article" date="2023" name="Science">
        <title>Genomic signatures of disease resistance in endangered staghorn corals.</title>
        <authorList>
            <person name="Vollmer S.V."/>
            <person name="Selwyn J.D."/>
            <person name="Despard B.A."/>
            <person name="Roesel C.L."/>
        </authorList>
    </citation>
    <scope>NUCLEOTIDE SEQUENCE</scope>
    <source>
        <strain evidence="1">K2</strain>
    </source>
</reference>
<gene>
    <name evidence="1" type="ORF">P5673_012161</name>
</gene>
<sequence>MAVLRKIVLNPKWLSNLHFYVRFRDHAKIVKEVIQAYAYFPFMVYRMLDTSRGFEGSFSAWSDVDEFSPRQIAPTLAMKAPPSTGELMKAPSRFLLKPKENMGK</sequence>
<name>A0AAD9V8H8_ACRCE</name>
<protein>
    <submittedName>
        <fullName evidence="1">Uncharacterized protein</fullName>
    </submittedName>
</protein>
<evidence type="ECO:0000313" key="1">
    <source>
        <dbReference type="EMBL" id="KAK2564680.1"/>
    </source>
</evidence>